<accession>A0A9D1ZN36</accession>
<evidence type="ECO:0000256" key="1">
    <source>
        <dbReference type="ARBA" id="ARBA00004496"/>
    </source>
</evidence>
<dbReference type="Gene3D" id="1.25.40.10">
    <property type="entry name" value="Tetratricopeptide repeat domain"/>
    <property type="match status" value="1"/>
</dbReference>
<feature type="chain" id="PRO_5039611823" description="Tetratricopeptide repeat protein" evidence="7">
    <location>
        <begin position="19"/>
        <end position="564"/>
    </location>
</feature>
<proteinExistence type="inferred from homology"/>
<evidence type="ECO:0008006" key="10">
    <source>
        <dbReference type="Google" id="ProtNLM"/>
    </source>
</evidence>
<organism evidence="8 9">
    <name type="scientific">Candidatus Bacteroides pullicola</name>
    <dbReference type="NCBI Taxonomy" id="2838475"/>
    <lineage>
        <taxon>Bacteria</taxon>
        <taxon>Pseudomonadati</taxon>
        <taxon>Bacteroidota</taxon>
        <taxon>Bacteroidia</taxon>
        <taxon>Bacteroidales</taxon>
        <taxon>Bacteroidaceae</taxon>
        <taxon>Bacteroides</taxon>
    </lineage>
</organism>
<keyword evidence="6" id="KW-0812">Transmembrane</keyword>
<gene>
    <name evidence="8" type="ORF">H9824_10660</name>
</gene>
<dbReference type="Proteomes" id="UP000886851">
    <property type="component" value="Unassembled WGS sequence"/>
</dbReference>
<keyword evidence="2" id="KW-0963">Cytoplasm</keyword>
<evidence type="ECO:0000256" key="3">
    <source>
        <dbReference type="ARBA" id="ARBA00022737"/>
    </source>
</evidence>
<keyword evidence="6" id="KW-1133">Transmembrane helix</keyword>
<reference evidence="8" key="2">
    <citation type="submission" date="2021-04" db="EMBL/GenBank/DDBJ databases">
        <authorList>
            <person name="Gilroy R."/>
        </authorList>
    </citation>
    <scope>NUCLEOTIDE SEQUENCE</scope>
    <source>
        <strain evidence="8">Gambia2-208</strain>
    </source>
</reference>
<comment type="subcellular location">
    <subcellularLocation>
        <location evidence="1">Cytoplasm</location>
    </subcellularLocation>
</comment>
<dbReference type="PANTHER" id="PTHR46630">
    <property type="entry name" value="TETRATRICOPEPTIDE REPEAT PROTEIN 29"/>
    <property type="match status" value="1"/>
</dbReference>
<comment type="similarity">
    <text evidence="5">Belongs to the Rap family.</text>
</comment>
<evidence type="ECO:0000313" key="8">
    <source>
        <dbReference type="EMBL" id="HIY89147.1"/>
    </source>
</evidence>
<dbReference type="SUPFAM" id="SSF48452">
    <property type="entry name" value="TPR-like"/>
    <property type="match status" value="1"/>
</dbReference>
<dbReference type="GO" id="GO:0005737">
    <property type="term" value="C:cytoplasm"/>
    <property type="evidence" value="ECO:0007669"/>
    <property type="project" value="UniProtKB-SubCell"/>
</dbReference>
<dbReference type="EMBL" id="DXCV01000070">
    <property type="protein sequence ID" value="HIY89147.1"/>
    <property type="molecule type" value="Genomic_DNA"/>
</dbReference>
<keyword evidence="3" id="KW-0677">Repeat</keyword>
<evidence type="ECO:0000313" key="9">
    <source>
        <dbReference type="Proteomes" id="UP000886851"/>
    </source>
</evidence>
<evidence type="ECO:0000256" key="4">
    <source>
        <dbReference type="ARBA" id="ARBA00022803"/>
    </source>
</evidence>
<evidence type="ECO:0000256" key="5">
    <source>
        <dbReference type="ARBA" id="ARBA00038253"/>
    </source>
</evidence>
<dbReference type="InterPro" id="IPR011990">
    <property type="entry name" value="TPR-like_helical_dom_sf"/>
</dbReference>
<evidence type="ECO:0000256" key="6">
    <source>
        <dbReference type="SAM" id="Phobius"/>
    </source>
</evidence>
<evidence type="ECO:0000256" key="7">
    <source>
        <dbReference type="SAM" id="SignalP"/>
    </source>
</evidence>
<comment type="caution">
    <text evidence="8">The sequence shown here is derived from an EMBL/GenBank/DDBJ whole genome shotgun (WGS) entry which is preliminary data.</text>
</comment>
<protein>
    <recommendedName>
        <fullName evidence="10">Tetratricopeptide repeat protein</fullName>
    </recommendedName>
</protein>
<feature type="transmembrane region" description="Helical" evidence="6">
    <location>
        <begin position="380"/>
        <end position="401"/>
    </location>
</feature>
<evidence type="ECO:0000256" key="2">
    <source>
        <dbReference type="ARBA" id="ARBA00022490"/>
    </source>
</evidence>
<dbReference type="PANTHER" id="PTHR46630:SF1">
    <property type="entry name" value="TETRATRICOPEPTIDE REPEAT PROTEIN 29"/>
    <property type="match status" value="1"/>
</dbReference>
<name>A0A9D1ZN36_9BACE</name>
<feature type="signal peptide" evidence="7">
    <location>
        <begin position="1"/>
        <end position="18"/>
    </location>
</feature>
<dbReference type="InterPro" id="IPR051476">
    <property type="entry name" value="Bac_ResReg_Asp_Phosphatase"/>
</dbReference>
<dbReference type="AlphaFoldDB" id="A0A9D1ZN36"/>
<keyword evidence="7" id="KW-0732">Signal</keyword>
<keyword evidence="6" id="KW-0472">Membrane</keyword>
<sequence length="564" mass="64275">MRKIFYLLLFGLTACLLAASCGGGSQARREALLDILSSTSTDSQTDFARLDSFEQAAPDADEHERVVRRLVREWLTAVETQQIAPDSVTAPLVDYLEKHGTLRERVRALLLHGMGLERRDNAADALLAYQKALRLSRQAGDSVQVLLCWMRLGELYYLRTDLRSEAAEAYGNAMRLAEQLGDASRLSSCHANLGRLYMSAQPGDSLYDRWQEGVAHYRKAAELAREAGDELNEMAAKYELAGLYSTRQHPHEALPLLQETKDFAFRTFPDQKGATLFSLITVFLQLDRPDSAQVYIDQALALPARQNNIRYHVYEMLFQYYQAKKRPDLAAWAADSLFYYQPAAARQQTSVQVAEVKEKYDNEQLSEAHARVSQERDNSILIGVAVAVALLLVIVFSRKAYRDRLRRREQQLHEKDQAIDTLQTHLEEEKAHAEEVSGRLSEMEAREQELSHALTNDTELMQRLRKEPKFLGEEDWEKLKAVTDRVYNDFTVRLHEYCPQLSEVYIRYCILIKLGFTVSQIGILMAVAPSSVSQQKSRIKKRLLQSPGCVFAEGESLDEWLGRF</sequence>
<keyword evidence="4" id="KW-0802">TPR repeat</keyword>
<reference evidence="8" key="1">
    <citation type="journal article" date="2021" name="PeerJ">
        <title>Extensive microbial diversity within the chicken gut microbiome revealed by metagenomics and culture.</title>
        <authorList>
            <person name="Gilroy R."/>
            <person name="Ravi A."/>
            <person name="Getino M."/>
            <person name="Pursley I."/>
            <person name="Horton D.L."/>
            <person name="Alikhan N.F."/>
            <person name="Baker D."/>
            <person name="Gharbi K."/>
            <person name="Hall N."/>
            <person name="Watson M."/>
            <person name="Adriaenssens E.M."/>
            <person name="Foster-Nyarko E."/>
            <person name="Jarju S."/>
            <person name="Secka A."/>
            <person name="Antonio M."/>
            <person name="Oren A."/>
            <person name="Chaudhuri R.R."/>
            <person name="La Ragione R."/>
            <person name="Hildebrand F."/>
            <person name="Pallen M.J."/>
        </authorList>
    </citation>
    <scope>NUCLEOTIDE SEQUENCE</scope>
    <source>
        <strain evidence="8">Gambia2-208</strain>
    </source>
</reference>
<dbReference type="PROSITE" id="PS51257">
    <property type="entry name" value="PROKAR_LIPOPROTEIN"/>
    <property type="match status" value="1"/>
</dbReference>